<dbReference type="EMBL" id="KB096716">
    <property type="protein sequence ID" value="ESO02745.1"/>
    <property type="molecule type" value="Genomic_DNA"/>
</dbReference>
<organism evidence="2 3">
    <name type="scientific">Helobdella robusta</name>
    <name type="common">Californian leech</name>
    <dbReference type="NCBI Taxonomy" id="6412"/>
    <lineage>
        <taxon>Eukaryota</taxon>
        <taxon>Metazoa</taxon>
        <taxon>Spiralia</taxon>
        <taxon>Lophotrochozoa</taxon>
        <taxon>Annelida</taxon>
        <taxon>Clitellata</taxon>
        <taxon>Hirudinea</taxon>
        <taxon>Rhynchobdellida</taxon>
        <taxon>Glossiphoniidae</taxon>
        <taxon>Helobdella</taxon>
    </lineage>
</organism>
<evidence type="ECO:0000313" key="3">
    <source>
        <dbReference type="Proteomes" id="UP000015101"/>
    </source>
</evidence>
<dbReference type="AlphaFoldDB" id="T1F7P4"/>
<reference evidence="2" key="3">
    <citation type="submission" date="2015-06" db="UniProtKB">
        <authorList>
            <consortium name="EnsemblMetazoa"/>
        </authorList>
    </citation>
    <scope>IDENTIFICATION</scope>
</reference>
<accession>T1F7P4</accession>
<evidence type="ECO:0000313" key="2">
    <source>
        <dbReference type="EnsemblMetazoa" id="HelroP174150"/>
    </source>
</evidence>
<proteinExistence type="predicted"/>
<protein>
    <submittedName>
        <fullName evidence="1 2">Uncharacterized protein</fullName>
    </submittedName>
</protein>
<dbReference type="CTD" id="20204843"/>
<reference evidence="3" key="1">
    <citation type="submission" date="2012-12" db="EMBL/GenBank/DDBJ databases">
        <authorList>
            <person name="Hellsten U."/>
            <person name="Grimwood J."/>
            <person name="Chapman J.A."/>
            <person name="Shapiro H."/>
            <person name="Aerts A."/>
            <person name="Otillar R.P."/>
            <person name="Terry A.Y."/>
            <person name="Boore J.L."/>
            <person name="Simakov O."/>
            <person name="Marletaz F."/>
            <person name="Cho S.-J."/>
            <person name="Edsinger-Gonzales E."/>
            <person name="Havlak P."/>
            <person name="Kuo D.-H."/>
            <person name="Larsson T."/>
            <person name="Lv J."/>
            <person name="Arendt D."/>
            <person name="Savage R."/>
            <person name="Osoegawa K."/>
            <person name="de Jong P."/>
            <person name="Lindberg D.R."/>
            <person name="Seaver E.C."/>
            <person name="Weisblat D.A."/>
            <person name="Putnam N.H."/>
            <person name="Grigoriev I.V."/>
            <person name="Rokhsar D.S."/>
        </authorList>
    </citation>
    <scope>NUCLEOTIDE SEQUENCE</scope>
</reference>
<dbReference type="EMBL" id="AMQM01004835">
    <property type="status" value="NOT_ANNOTATED_CDS"/>
    <property type="molecule type" value="Genomic_DNA"/>
</dbReference>
<dbReference type="Proteomes" id="UP000015101">
    <property type="component" value="Unassembled WGS sequence"/>
</dbReference>
<dbReference type="GeneID" id="20204843"/>
<reference evidence="1 3" key="2">
    <citation type="journal article" date="2013" name="Nature">
        <title>Insights into bilaterian evolution from three spiralian genomes.</title>
        <authorList>
            <person name="Simakov O."/>
            <person name="Marletaz F."/>
            <person name="Cho S.J."/>
            <person name="Edsinger-Gonzales E."/>
            <person name="Havlak P."/>
            <person name="Hellsten U."/>
            <person name="Kuo D.H."/>
            <person name="Larsson T."/>
            <person name="Lv J."/>
            <person name="Arendt D."/>
            <person name="Savage R."/>
            <person name="Osoegawa K."/>
            <person name="de Jong P."/>
            <person name="Grimwood J."/>
            <person name="Chapman J.A."/>
            <person name="Shapiro H."/>
            <person name="Aerts A."/>
            <person name="Otillar R.P."/>
            <person name="Terry A.Y."/>
            <person name="Boore J.L."/>
            <person name="Grigoriev I.V."/>
            <person name="Lindberg D.R."/>
            <person name="Seaver E.C."/>
            <person name="Weisblat D.A."/>
            <person name="Putnam N.H."/>
            <person name="Rokhsar D.S."/>
        </authorList>
    </citation>
    <scope>NUCLEOTIDE SEQUENCE</scope>
</reference>
<gene>
    <name evidence="2" type="primary">20204843</name>
    <name evidence="1" type="ORF">HELRODRAFT_174150</name>
</gene>
<name>T1F7P4_HELRO</name>
<dbReference type="EnsemblMetazoa" id="HelroT174150">
    <property type="protein sequence ID" value="HelroP174150"/>
    <property type="gene ID" value="HelroG174150"/>
</dbReference>
<evidence type="ECO:0000313" key="1">
    <source>
        <dbReference type="EMBL" id="ESO02745.1"/>
    </source>
</evidence>
<dbReference type="RefSeq" id="XP_009018959.1">
    <property type="nucleotide sequence ID" value="XM_009020711.1"/>
</dbReference>
<keyword evidence="3" id="KW-1185">Reference proteome</keyword>
<dbReference type="InParanoid" id="T1F7P4"/>
<sequence>MGPLCSTRNEFISSTPRNIGAVESLDWCGPHWMTNLEGGSSNPRVRNPECHHNQLGLQSIWDPFNKTKSWPYQDSALFTNTIINEVEQINYHLQSTSQKKQCIIVENKKLLYAVIAIQDHFPPKNQMRTIEIS</sequence>
<dbReference type="KEGG" id="hro:HELRODRAFT_174150"/>
<dbReference type="HOGENOM" id="CLU_1908963_0_0_1"/>